<dbReference type="PANTHER" id="PTHR14389">
    <property type="entry name" value="SI:CH1073-475A24.1"/>
    <property type="match status" value="1"/>
</dbReference>
<dbReference type="OMA" id="KQMADHV"/>
<feature type="compositionally biased region" description="Polar residues" evidence="2">
    <location>
        <begin position="118"/>
        <end position="129"/>
    </location>
</feature>
<reference evidence="5" key="2">
    <citation type="submission" date="2025-08" db="UniProtKB">
        <authorList>
            <consortium name="RefSeq"/>
        </authorList>
    </citation>
    <scope>IDENTIFICATION</scope>
    <source>
        <strain evidence="5">S238N-H82</strain>
        <tissue evidence="5">Testes</tissue>
    </source>
</reference>
<dbReference type="InterPro" id="IPR011029">
    <property type="entry name" value="DEATH-like_dom_sf"/>
</dbReference>
<accession>A0A9J7LBT8</accession>
<evidence type="ECO:0000256" key="1">
    <source>
        <dbReference type="ARBA" id="ARBA00022737"/>
    </source>
</evidence>
<dbReference type="GO" id="GO:0007165">
    <property type="term" value="P:signal transduction"/>
    <property type="evidence" value="ECO:0007669"/>
    <property type="project" value="InterPro"/>
</dbReference>
<feature type="compositionally biased region" description="Basic and acidic residues" evidence="2">
    <location>
        <begin position="137"/>
        <end position="161"/>
    </location>
</feature>
<dbReference type="Proteomes" id="UP000001554">
    <property type="component" value="Chromosome 6"/>
</dbReference>
<dbReference type="InterPro" id="IPR036388">
    <property type="entry name" value="WH-like_DNA-bd_sf"/>
</dbReference>
<dbReference type="InterPro" id="IPR027417">
    <property type="entry name" value="P-loop_NTPase"/>
</dbReference>
<evidence type="ECO:0000313" key="4">
    <source>
        <dbReference type="Proteomes" id="UP000001554"/>
    </source>
</evidence>
<dbReference type="KEGG" id="bfo:118418241"/>
<dbReference type="SUPFAM" id="SSF47986">
    <property type="entry name" value="DEATH domain"/>
    <property type="match status" value="2"/>
</dbReference>
<dbReference type="Pfam" id="PF00531">
    <property type="entry name" value="Death"/>
    <property type="match status" value="2"/>
</dbReference>
<keyword evidence="1" id="KW-0677">Repeat</keyword>
<sequence length="957" mass="109329">MLRSSDSAVVPIEVEIGGPELRALYDRACEEGYTEVYSTRFVLVGKFGNGKTNLCNSLLGDEFDPEWKITDGIAIHPCVMTQEQQWRKLGGQEDHFPHAVANVMKKLRHERQRAKQPNLPTRQSQSQPDSDVMDITEAMKKTRIGKEGGKEPKSPTRDKQSQPDVDLPDTTTINKRVEQAPHPLPSLAKRPQGTIRETFQAYLKATKIFRKQDDKSNVTGTKEHPQISIWDFGGQEIFYSTQQVFYTHRAIYGMTMDLTKPIDNPVEMSTDGGPTSHCHKEKDFIDYHLESIRAHTRPKVLQHEVGRTPAARDIEPPVMFIFTNKDQVTEETIQKFHSDTRNHLKGKVIDKHVIDMYFSVDNTKRNPEDPEVSELRGFILNLARQQSYMGERIPVKWLELKSKLQDMYKEGRRYCSLQEVMEAIGSPPKTTTPEENAISILTFWHLCGDIIYFPVQNLRNFVILEPQWFVDVCKTIITIPQYRDREVKDEWDRLQETGELRDHLIDYVWSHREEALRYNLMEHKQELLDMMEKFDLVLRCYGRSGEVSGPKCDLSGETTYFVPSLLTSVKDEKKLYPPGTTCSKPIFIVFDGKFCPVGLYHRMVISSMRRYFSVKPQLAYASCTKFITNNLKRQTFILTKEKFFLKVELVSSVKDETSCFSHGPSVREGLEEDLKDIISKWVPGIRYKWCVRCCCEGHREKEDADSFLPIDELSATEHFKSGEIVCETYAPATTTVKEAGLSDWFRNPLPQTADETLTHPGCLPSVSQDYFHLVVREVCPRWRELAFRLNLSSANVEEIEVRHRGDPRKCCRAACDRWVQLNGSSATVEVLKDALISIGEVPTAENIEDLQQAGVYSRQSTQLQTGHWSASAESCFAIIVEDVCPRCTELSRHLGLTATQVDEIAGRHNGDPRECCLEALKLWYFINGSDASKERLSDALISAEEIATAEKLDALAL</sequence>
<evidence type="ECO:0000256" key="2">
    <source>
        <dbReference type="SAM" id="MobiDB-lite"/>
    </source>
</evidence>
<dbReference type="OrthoDB" id="5962960at2759"/>
<dbReference type="InterPro" id="IPR000488">
    <property type="entry name" value="Death_dom"/>
</dbReference>
<evidence type="ECO:0000313" key="5">
    <source>
        <dbReference type="RefSeq" id="XP_035679978.1"/>
    </source>
</evidence>
<feature type="domain" description="Death" evidence="3">
    <location>
        <begin position="781"/>
        <end position="851"/>
    </location>
</feature>
<protein>
    <submittedName>
        <fullName evidence="5">Uncharacterized protein LOC118418241</fullName>
    </submittedName>
</protein>
<keyword evidence="4" id="KW-1185">Reference proteome</keyword>
<name>A0A9J7LBT8_BRAFL</name>
<organism evidence="4 5">
    <name type="scientific">Branchiostoma floridae</name>
    <name type="common">Florida lancelet</name>
    <name type="synonym">Amphioxus</name>
    <dbReference type="NCBI Taxonomy" id="7739"/>
    <lineage>
        <taxon>Eukaryota</taxon>
        <taxon>Metazoa</taxon>
        <taxon>Chordata</taxon>
        <taxon>Cephalochordata</taxon>
        <taxon>Leptocardii</taxon>
        <taxon>Amphioxiformes</taxon>
        <taxon>Branchiostomatidae</taxon>
        <taxon>Branchiostoma</taxon>
    </lineage>
</organism>
<dbReference type="RefSeq" id="XP_035679978.1">
    <property type="nucleotide sequence ID" value="XM_035824085.1"/>
</dbReference>
<dbReference type="AlphaFoldDB" id="A0A9J7LBT8"/>
<dbReference type="CDD" id="cd01670">
    <property type="entry name" value="Death"/>
    <property type="match status" value="2"/>
</dbReference>
<dbReference type="GeneID" id="118418241"/>
<dbReference type="Gene3D" id="1.10.533.10">
    <property type="entry name" value="Death Domain, Fas"/>
    <property type="match status" value="2"/>
</dbReference>
<dbReference type="SUPFAM" id="SSF52540">
    <property type="entry name" value="P-loop containing nucleoside triphosphate hydrolases"/>
    <property type="match status" value="1"/>
</dbReference>
<dbReference type="SMART" id="SM00005">
    <property type="entry name" value="DEATH"/>
    <property type="match status" value="2"/>
</dbReference>
<dbReference type="PANTHER" id="PTHR14389:SF3">
    <property type="entry name" value="PROTEIN FAM111A-LIKE"/>
    <property type="match status" value="1"/>
</dbReference>
<dbReference type="Gene3D" id="1.10.10.10">
    <property type="entry name" value="Winged helix-like DNA-binding domain superfamily/Winged helix DNA-binding domain"/>
    <property type="match status" value="1"/>
</dbReference>
<dbReference type="Pfam" id="PF08477">
    <property type="entry name" value="Roc"/>
    <property type="match status" value="1"/>
</dbReference>
<feature type="region of interest" description="Disordered" evidence="2">
    <location>
        <begin position="107"/>
        <end position="169"/>
    </location>
</feature>
<gene>
    <name evidence="5" type="primary">LOC118418241</name>
</gene>
<dbReference type="FunFam" id="1.10.10.10:FF:000983">
    <property type="entry name" value="Uncharacterized protein"/>
    <property type="match status" value="1"/>
</dbReference>
<proteinExistence type="predicted"/>
<reference evidence="4" key="1">
    <citation type="journal article" date="2020" name="Nat. Ecol. Evol.">
        <title>Deeply conserved synteny resolves early events in vertebrate evolution.</title>
        <authorList>
            <person name="Simakov O."/>
            <person name="Marletaz F."/>
            <person name="Yue J.X."/>
            <person name="O'Connell B."/>
            <person name="Jenkins J."/>
            <person name="Brandt A."/>
            <person name="Calef R."/>
            <person name="Tung C.H."/>
            <person name="Huang T.K."/>
            <person name="Schmutz J."/>
            <person name="Satoh N."/>
            <person name="Yu J.K."/>
            <person name="Putnam N.H."/>
            <person name="Green R.E."/>
            <person name="Rokhsar D.S."/>
        </authorList>
    </citation>
    <scope>NUCLEOTIDE SEQUENCE [LARGE SCALE GENOMIC DNA]</scope>
    <source>
        <strain evidence="4">S238N-H82</strain>
    </source>
</reference>
<dbReference type="Pfam" id="PF16095">
    <property type="entry name" value="COR-A"/>
    <property type="match status" value="1"/>
</dbReference>
<dbReference type="Gene3D" id="3.40.50.300">
    <property type="entry name" value="P-loop containing nucleotide triphosphate hydrolases"/>
    <property type="match status" value="1"/>
</dbReference>
<dbReference type="PROSITE" id="PS50017">
    <property type="entry name" value="DEATH_DOMAIN"/>
    <property type="match status" value="2"/>
</dbReference>
<evidence type="ECO:0000259" key="3">
    <source>
        <dbReference type="PROSITE" id="PS50017"/>
    </source>
</evidence>
<dbReference type="InterPro" id="IPR032171">
    <property type="entry name" value="COR-A"/>
</dbReference>
<feature type="domain" description="Death" evidence="3">
    <location>
        <begin position="889"/>
        <end position="956"/>
    </location>
</feature>